<gene>
    <name evidence="2" type="ORF">C4B63_22g305</name>
</gene>
<dbReference type="VEuPathDB" id="TriTrypDB:Tc_MARK_5965"/>
<dbReference type="VEuPathDB" id="TriTrypDB:TCSYLVIO_007249"/>
<name>A0A2V2VG60_TRYCR</name>
<dbReference type="EMBL" id="PRFA01000022">
    <property type="protein sequence ID" value="PWU95360.1"/>
    <property type="molecule type" value="Genomic_DNA"/>
</dbReference>
<dbReference type="VEuPathDB" id="TriTrypDB:TcCLB.505999.140"/>
<organism evidence="2 3">
    <name type="scientific">Trypanosoma cruzi</name>
    <dbReference type="NCBI Taxonomy" id="5693"/>
    <lineage>
        <taxon>Eukaryota</taxon>
        <taxon>Discoba</taxon>
        <taxon>Euglenozoa</taxon>
        <taxon>Kinetoplastea</taxon>
        <taxon>Metakinetoplastina</taxon>
        <taxon>Trypanosomatida</taxon>
        <taxon>Trypanosomatidae</taxon>
        <taxon>Trypanosoma</taxon>
        <taxon>Schizotrypanum</taxon>
    </lineage>
</organism>
<dbReference type="VEuPathDB" id="TriTrypDB:C3747_191g57"/>
<feature type="compositionally biased region" description="Low complexity" evidence="1">
    <location>
        <begin position="333"/>
        <end position="344"/>
    </location>
</feature>
<dbReference type="VEuPathDB" id="TriTrypDB:TcG_06991"/>
<evidence type="ECO:0000313" key="2">
    <source>
        <dbReference type="EMBL" id="PWU95360.1"/>
    </source>
</evidence>
<dbReference type="Proteomes" id="UP000246121">
    <property type="component" value="Unassembled WGS sequence"/>
</dbReference>
<comment type="caution">
    <text evidence="2">The sequence shown here is derived from an EMBL/GenBank/DDBJ whole genome shotgun (WGS) entry which is preliminary data.</text>
</comment>
<dbReference type="VEuPathDB" id="TriTrypDB:TcYC6_0016080"/>
<dbReference type="VEuPathDB" id="TriTrypDB:TcCLB.506891.10"/>
<feature type="compositionally biased region" description="Polar residues" evidence="1">
    <location>
        <begin position="316"/>
        <end position="332"/>
    </location>
</feature>
<feature type="region of interest" description="Disordered" evidence="1">
    <location>
        <begin position="217"/>
        <end position="370"/>
    </location>
</feature>
<dbReference type="VEuPathDB" id="TriTrypDB:ECC02_005622"/>
<evidence type="ECO:0000313" key="3">
    <source>
        <dbReference type="Proteomes" id="UP000246121"/>
    </source>
</evidence>
<dbReference type="VEuPathDB" id="TriTrypDB:TCSYLVIO_007248"/>
<dbReference type="VEuPathDB" id="TriTrypDB:TCDM_01061"/>
<dbReference type="VEuPathDB" id="TriTrypDB:BCY84_01599"/>
<feature type="compositionally biased region" description="Basic and acidic residues" evidence="1">
    <location>
        <begin position="238"/>
        <end position="297"/>
    </location>
</feature>
<protein>
    <submittedName>
        <fullName evidence="2">Metal-binding domain-containing protein</fullName>
    </submittedName>
</protein>
<proteinExistence type="predicted"/>
<dbReference type="VEuPathDB" id="TriTrypDB:TcBrA4_0068800"/>
<accession>A0A2V2VG60</accession>
<dbReference type="VEuPathDB" id="TriTrypDB:C4B63_22g305"/>
<sequence length="637" mass="70208">MDDKTLQCTLEVHSGDGECTRRTFTVKHLPRTLREVVELLKAQDLRLQRGNFEFSVICGESSSPQQLLADRDVNNLFSSFASERLLFKVTLQERVGGLVSSMLADDSLVHLRIYHRGNDLVTEKRFIPPRRGVREALVIAVRDAIQQPPPASVGMQLYAIVGDMCDQTALKDEDAINTFLRSCMVTRSVCRLTYQFDNEGVISEADAFIQTKKLGVNNAQLPPSDPIQANSATPQMPKRNDGDDVLCEKPSRAEDESDAPCEKPSRVEDESDAPCEKPSRVEDESDAPCEKPSRAEDESQCSPAKKPSRVEDESDAQASSVVPVNDVNSALVSKSSSHNGSAASEPLTQMDAVSDPPETAVSAARSASPLRELAKNGRQLLDGAGHLKQNDGDPPAVTLTAKYEEAPRPIMLVAEEKVPTVAASGRCHAMDAKIKKEKLRIEIECKFGDSNVVFPFSWRRDSASVLQSLREACLIALEVPRGENVNLYDRKGTVLHTEEDTCKRLESILLSGCTRIGLVLWSGHPCTSGLPLQCCVSWGTQQIVMVCTVEREMALMDLRRAILDEYGMDYSNIDGLHLFLSNGEMEAESELTSSRAYEQLKAASLHEELVNIRVSIRDGPSLCCPWRGICPLKPRRL</sequence>
<reference evidence="2 3" key="1">
    <citation type="journal article" date="2018" name="Microb. Genom.">
        <title>Expanding an expanded genome: long-read sequencing of Trypanosoma cruzi.</title>
        <authorList>
            <person name="Berna L."/>
            <person name="Rodriguez M."/>
            <person name="Chiribao M.L."/>
            <person name="Parodi-Talice A."/>
            <person name="Pita S."/>
            <person name="Rijo G."/>
            <person name="Alvarez-Valin F."/>
            <person name="Robello C."/>
        </authorList>
    </citation>
    <scope>NUCLEOTIDE SEQUENCE [LARGE SCALE GENOMIC DNA]</scope>
    <source>
        <strain evidence="2 3">Dm28c</strain>
    </source>
</reference>
<dbReference type="VEuPathDB" id="TriTrypDB:TcBrA4_0068810"/>
<dbReference type="VEuPathDB" id="TriTrypDB:TcCL_ESM04098"/>
<evidence type="ECO:0000256" key="1">
    <source>
        <dbReference type="SAM" id="MobiDB-lite"/>
    </source>
</evidence>
<feature type="compositionally biased region" description="Polar residues" evidence="1">
    <location>
        <begin position="217"/>
        <end position="234"/>
    </location>
</feature>
<dbReference type="AlphaFoldDB" id="A0A2V2VG60"/>